<dbReference type="Gene3D" id="1.10.101.10">
    <property type="entry name" value="PGBD-like superfamily/PGBD"/>
    <property type="match status" value="1"/>
</dbReference>
<evidence type="ECO:0000313" key="3">
    <source>
        <dbReference type="Proteomes" id="UP000177177"/>
    </source>
</evidence>
<feature type="domain" description="Peptidoglycan binding-like" evidence="1">
    <location>
        <begin position="32"/>
        <end position="86"/>
    </location>
</feature>
<dbReference type="Pfam" id="PF01471">
    <property type="entry name" value="PG_binding_1"/>
    <property type="match status" value="1"/>
</dbReference>
<dbReference type="InterPro" id="IPR002477">
    <property type="entry name" value="Peptidoglycan-bd-like"/>
</dbReference>
<dbReference type="EMBL" id="MHQN01000024">
    <property type="protein sequence ID" value="OHA03101.1"/>
    <property type="molecule type" value="Genomic_DNA"/>
</dbReference>
<gene>
    <name evidence="2" type="ORF">A3C92_02060</name>
</gene>
<name>A0A1G2KXD4_9BACT</name>
<sequence length="328" mass="36033">MVLAGAAAFLPLAVFGAGSFNRDLYYGMRGDADVARLQDFLRGRGYFNAPESTGNFFGLTRGAVQQLQSAYNISPVSGYFGPLTRAVANKLSALTPAAIPPAGTASIVSLLPPAGASPYRGKIEMSSIRGRESTADKEQVTLRNTSSVETINVTGFRIENSAGGSVDIPKAFELPGLAGTAMDPIRLRPEDQVVITFGTQERRMNFRENLCTGYFDQTSKFSPSLAHRCPRPDVKEYPSLSDACIKQLQNASSCRIPKLEMFTDSACADFAQAHFNYAGCVKDYREKANFYGTRWLVWLQRDGDFFRNTIERVTLKDQAGKTVDEFEY</sequence>
<accession>A0A1G2KXD4</accession>
<evidence type="ECO:0000259" key="1">
    <source>
        <dbReference type="Pfam" id="PF01471"/>
    </source>
</evidence>
<organism evidence="2 3">
    <name type="scientific">Candidatus Sungbacteria bacterium RIFCSPHIGHO2_02_FULL_53_17</name>
    <dbReference type="NCBI Taxonomy" id="1802275"/>
    <lineage>
        <taxon>Bacteria</taxon>
        <taxon>Candidatus Sungiibacteriota</taxon>
    </lineage>
</organism>
<protein>
    <recommendedName>
        <fullName evidence="1">Peptidoglycan binding-like domain-containing protein</fullName>
    </recommendedName>
</protein>
<dbReference type="InterPro" id="IPR036365">
    <property type="entry name" value="PGBD-like_sf"/>
</dbReference>
<evidence type="ECO:0000313" key="2">
    <source>
        <dbReference type="EMBL" id="OHA03101.1"/>
    </source>
</evidence>
<reference evidence="2 3" key="1">
    <citation type="journal article" date="2016" name="Nat. Commun.">
        <title>Thousands of microbial genomes shed light on interconnected biogeochemical processes in an aquifer system.</title>
        <authorList>
            <person name="Anantharaman K."/>
            <person name="Brown C.T."/>
            <person name="Hug L.A."/>
            <person name="Sharon I."/>
            <person name="Castelle C.J."/>
            <person name="Probst A.J."/>
            <person name="Thomas B.C."/>
            <person name="Singh A."/>
            <person name="Wilkins M.J."/>
            <person name="Karaoz U."/>
            <person name="Brodie E.L."/>
            <person name="Williams K.H."/>
            <person name="Hubbard S.S."/>
            <person name="Banfield J.F."/>
        </authorList>
    </citation>
    <scope>NUCLEOTIDE SEQUENCE [LARGE SCALE GENOMIC DNA]</scope>
</reference>
<proteinExistence type="predicted"/>
<dbReference type="Proteomes" id="UP000177177">
    <property type="component" value="Unassembled WGS sequence"/>
</dbReference>
<dbReference type="SUPFAM" id="SSF47090">
    <property type="entry name" value="PGBD-like"/>
    <property type="match status" value="1"/>
</dbReference>
<dbReference type="InterPro" id="IPR036366">
    <property type="entry name" value="PGBDSf"/>
</dbReference>
<comment type="caution">
    <text evidence="2">The sequence shown here is derived from an EMBL/GenBank/DDBJ whole genome shotgun (WGS) entry which is preliminary data.</text>
</comment>
<dbReference type="AlphaFoldDB" id="A0A1G2KXD4"/>